<feature type="signal peptide" evidence="1">
    <location>
        <begin position="1"/>
        <end position="20"/>
    </location>
</feature>
<evidence type="ECO:0000256" key="1">
    <source>
        <dbReference type="SAM" id="SignalP"/>
    </source>
</evidence>
<protein>
    <submittedName>
        <fullName evidence="2">Acetolactate synthase</fullName>
    </submittedName>
</protein>
<organism evidence="2 3">
    <name type="scientific">Sphaerospermopsis reniformis</name>
    <dbReference type="NCBI Taxonomy" id="531300"/>
    <lineage>
        <taxon>Bacteria</taxon>
        <taxon>Bacillati</taxon>
        <taxon>Cyanobacteriota</taxon>
        <taxon>Cyanophyceae</taxon>
        <taxon>Nostocales</taxon>
        <taxon>Aphanizomenonaceae</taxon>
        <taxon>Sphaerospermopsis</taxon>
    </lineage>
</organism>
<comment type="caution">
    <text evidence="2">The sequence shown here is derived from an EMBL/GenBank/DDBJ whole genome shotgun (WGS) entry which is preliminary data.</text>
</comment>
<dbReference type="EMBL" id="BJCE01000059">
    <property type="protein sequence ID" value="GCL37022.1"/>
    <property type="molecule type" value="Genomic_DNA"/>
</dbReference>
<keyword evidence="1" id="KW-0732">Signal</keyword>
<name>A0A479ZXT9_9CYAN</name>
<evidence type="ECO:0000313" key="3">
    <source>
        <dbReference type="Proteomes" id="UP000300142"/>
    </source>
</evidence>
<proteinExistence type="predicted"/>
<gene>
    <name evidence="2" type="ORF">SR1949_21290</name>
</gene>
<accession>A0A479ZXT9</accession>
<sequence length="135" mass="15295">MNYKAITLAAILGISTPAIIDVAMPQPALAQKFNYPKGNFGDKDWEVSLSFDNNVYYYYGENRRNRNSNINLSGAVTSGTNDRQVYTWNNNGMKYRVTWRPSDPNFIRLEVVNPGGKVILNRILQAINYDDVISP</sequence>
<keyword evidence="3" id="KW-1185">Reference proteome</keyword>
<reference evidence="3" key="1">
    <citation type="submission" date="2019-02" db="EMBL/GenBank/DDBJ databases">
        <title>Draft genome sequence of Sphaerospermopsis reniformis NIES-1949.</title>
        <authorList>
            <person name="Yamaguchi H."/>
            <person name="Suzuki S."/>
            <person name="Kawachi M."/>
        </authorList>
    </citation>
    <scope>NUCLEOTIDE SEQUENCE [LARGE SCALE GENOMIC DNA]</scope>
    <source>
        <strain evidence="3">NIES-1949</strain>
    </source>
</reference>
<evidence type="ECO:0000313" key="2">
    <source>
        <dbReference type="EMBL" id="GCL37022.1"/>
    </source>
</evidence>
<dbReference type="AlphaFoldDB" id="A0A479ZXT9"/>
<feature type="chain" id="PRO_5019819632" evidence="1">
    <location>
        <begin position="21"/>
        <end position="135"/>
    </location>
</feature>
<dbReference type="Proteomes" id="UP000300142">
    <property type="component" value="Unassembled WGS sequence"/>
</dbReference>
<dbReference type="RefSeq" id="WP_137667361.1">
    <property type="nucleotide sequence ID" value="NZ_BJCE01000059.1"/>
</dbReference>